<reference evidence="2" key="1">
    <citation type="journal article" date="2023" name="Mol. Phylogenet. Evol.">
        <title>Genome-scale phylogeny and comparative genomics of the fungal order Sordariales.</title>
        <authorList>
            <person name="Hensen N."/>
            <person name="Bonometti L."/>
            <person name="Westerberg I."/>
            <person name="Brannstrom I.O."/>
            <person name="Guillou S."/>
            <person name="Cros-Aarteil S."/>
            <person name="Calhoun S."/>
            <person name="Haridas S."/>
            <person name="Kuo A."/>
            <person name="Mondo S."/>
            <person name="Pangilinan J."/>
            <person name="Riley R."/>
            <person name="LaButti K."/>
            <person name="Andreopoulos B."/>
            <person name="Lipzen A."/>
            <person name="Chen C."/>
            <person name="Yan M."/>
            <person name="Daum C."/>
            <person name="Ng V."/>
            <person name="Clum A."/>
            <person name="Steindorff A."/>
            <person name="Ohm R.A."/>
            <person name="Martin F."/>
            <person name="Silar P."/>
            <person name="Natvig D.O."/>
            <person name="Lalanne C."/>
            <person name="Gautier V."/>
            <person name="Ament-Velasquez S.L."/>
            <person name="Kruys A."/>
            <person name="Hutchinson M.I."/>
            <person name="Powell A.J."/>
            <person name="Barry K."/>
            <person name="Miller A.N."/>
            <person name="Grigoriev I.V."/>
            <person name="Debuchy R."/>
            <person name="Gladieux P."/>
            <person name="Hiltunen Thoren M."/>
            <person name="Johannesson H."/>
        </authorList>
    </citation>
    <scope>NUCLEOTIDE SEQUENCE</scope>
    <source>
        <strain evidence="2">CBS 508.74</strain>
    </source>
</reference>
<dbReference type="Pfam" id="PF06985">
    <property type="entry name" value="HET"/>
    <property type="match status" value="1"/>
</dbReference>
<feature type="domain" description="Heterokaryon incompatibility" evidence="1">
    <location>
        <begin position="43"/>
        <end position="197"/>
    </location>
</feature>
<dbReference type="PANTHER" id="PTHR24148">
    <property type="entry name" value="ANKYRIN REPEAT DOMAIN-CONTAINING PROTEIN 39 HOMOLOG-RELATED"/>
    <property type="match status" value="1"/>
</dbReference>
<reference evidence="2" key="2">
    <citation type="submission" date="2023-05" db="EMBL/GenBank/DDBJ databases">
        <authorList>
            <consortium name="Lawrence Berkeley National Laboratory"/>
            <person name="Steindorff A."/>
            <person name="Hensen N."/>
            <person name="Bonometti L."/>
            <person name="Westerberg I."/>
            <person name="Brannstrom I.O."/>
            <person name="Guillou S."/>
            <person name="Cros-Aarteil S."/>
            <person name="Calhoun S."/>
            <person name="Haridas S."/>
            <person name="Kuo A."/>
            <person name="Mondo S."/>
            <person name="Pangilinan J."/>
            <person name="Riley R."/>
            <person name="Labutti K."/>
            <person name="Andreopoulos B."/>
            <person name="Lipzen A."/>
            <person name="Chen C."/>
            <person name="Yanf M."/>
            <person name="Daum C."/>
            <person name="Ng V."/>
            <person name="Clum A."/>
            <person name="Ohm R."/>
            <person name="Martin F."/>
            <person name="Silar P."/>
            <person name="Natvig D."/>
            <person name="Lalanne C."/>
            <person name="Gautier V."/>
            <person name="Ament-Velasquez S.L."/>
            <person name="Kruys A."/>
            <person name="Hutchinson M.I."/>
            <person name="Powell A.J."/>
            <person name="Barry K."/>
            <person name="Miller A.N."/>
            <person name="Grigoriev I.V."/>
            <person name="Debuchy R."/>
            <person name="Gladieux P."/>
            <person name="Thoren M.H."/>
            <person name="Johannesson H."/>
        </authorList>
    </citation>
    <scope>NUCLEOTIDE SEQUENCE</scope>
    <source>
        <strain evidence="2">CBS 508.74</strain>
    </source>
</reference>
<accession>A0AAN6YYS7</accession>
<dbReference type="EMBL" id="MU853332">
    <property type="protein sequence ID" value="KAK4117729.1"/>
    <property type="molecule type" value="Genomic_DNA"/>
</dbReference>
<dbReference type="InterPro" id="IPR010730">
    <property type="entry name" value="HET"/>
</dbReference>
<evidence type="ECO:0000313" key="2">
    <source>
        <dbReference type="EMBL" id="KAK4117729.1"/>
    </source>
</evidence>
<evidence type="ECO:0000259" key="1">
    <source>
        <dbReference type="Pfam" id="PF06985"/>
    </source>
</evidence>
<dbReference type="InterPro" id="IPR052895">
    <property type="entry name" value="HetReg/Transcr_Mod"/>
</dbReference>
<dbReference type="RefSeq" id="XP_064675299.1">
    <property type="nucleotide sequence ID" value="XM_064814160.1"/>
</dbReference>
<name>A0AAN6YYS7_9PEZI</name>
<dbReference type="Proteomes" id="UP001302812">
    <property type="component" value="Unassembled WGS sequence"/>
</dbReference>
<proteinExistence type="predicted"/>
<organism evidence="2 3">
    <name type="scientific">Canariomyces notabilis</name>
    <dbReference type="NCBI Taxonomy" id="2074819"/>
    <lineage>
        <taxon>Eukaryota</taxon>
        <taxon>Fungi</taxon>
        <taxon>Dikarya</taxon>
        <taxon>Ascomycota</taxon>
        <taxon>Pezizomycotina</taxon>
        <taxon>Sordariomycetes</taxon>
        <taxon>Sordariomycetidae</taxon>
        <taxon>Sordariales</taxon>
        <taxon>Chaetomiaceae</taxon>
        <taxon>Canariomyces</taxon>
    </lineage>
</organism>
<comment type="caution">
    <text evidence="2">The sequence shown here is derived from an EMBL/GenBank/DDBJ whole genome shotgun (WGS) entry which is preliminary data.</text>
</comment>
<sequence length="604" mass="68009">MVSYSPLDPQVPEIRVLKLLRGKGDSPIQCELKTVSLRKPPAFNALSYVWGNAAITKPIIVDGSPFEATVNLEAALRAIRSPLRSQLIWADAVCINQKDVEEKNTQIPLMSDIYSTAADVVVWLGPSNPNIKLAVSWAREWKSSILPASLSWAKVNLAADFSAKGREARKIAYLRTYEGFLDIFSMPYWTRMWTYQEYYLAKRDPICLCGEIEFRATLLAEFLDDIHYVLWNQIEDLYNDTDKGTTAAGEQDEFINQFAKFKDTLAEKNARAPHIRRSLEPSPRPVARLLSATAGLNHYDPHDRFYGVYGMVPDWAKAYPADYKKPVDQVVIETTVYLIHHEEGLKMYYTFPLLDDRLSGSRYPSWVPNFNAQDKQSPNMHVPGHSVLDSSLSVYEEAPPARVSEDMTTLSLSARNLGACEVVFHFHEQRPGVLKQICGLLKTDPASLPGDSPLKRIRDQGTLIHRLGWACVVFDKQNESFTIEEVLESFDELAANYLESESVPFEKAFYALDACSKSVKWLVGKTLFVTESGFFGIGVRDIADGDILTVGPQANAPLVLRRVDDDHHKMVGTAYVDGLMAPKSLDESLVREVREKELESFSIR</sequence>
<dbReference type="AlphaFoldDB" id="A0AAN6YYS7"/>
<evidence type="ECO:0000313" key="3">
    <source>
        <dbReference type="Proteomes" id="UP001302812"/>
    </source>
</evidence>
<dbReference type="Pfam" id="PF26639">
    <property type="entry name" value="Het-6_barrel"/>
    <property type="match status" value="1"/>
</dbReference>
<keyword evidence="3" id="KW-1185">Reference proteome</keyword>
<dbReference type="GeneID" id="89938285"/>
<protein>
    <submittedName>
        <fullName evidence="2">HET-domain-containing protein</fullName>
    </submittedName>
</protein>
<gene>
    <name evidence="2" type="ORF">N656DRAFT_773910</name>
</gene>
<dbReference type="PANTHER" id="PTHR24148:SF64">
    <property type="entry name" value="HETEROKARYON INCOMPATIBILITY DOMAIN-CONTAINING PROTEIN"/>
    <property type="match status" value="1"/>
</dbReference>